<feature type="compositionally biased region" description="Polar residues" evidence="11">
    <location>
        <begin position="1205"/>
        <end position="1219"/>
    </location>
</feature>
<comment type="function">
    <text evidence="9">Catalyzes the rate-limiting step of the non-oxidative phase in the pentose phosphate pathway. Catalyzes the reversible conversion of sedheptulose-7-phosphate and D-glyceraldehyde 3-phosphate into erythrose-4-phosphate and beta-D-fructose 6-phosphate.</text>
</comment>
<keyword evidence="14" id="KW-1185">Reference proteome</keyword>
<dbReference type="SUPFAM" id="SSF53098">
    <property type="entry name" value="Ribonuclease H-like"/>
    <property type="match status" value="1"/>
</dbReference>
<evidence type="ECO:0000313" key="14">
    <source>
        <dbReference type="Proteomes" id="UP001211065"/>
    </source>
</evidence>
<proteinExistence type="inferred from homology"/>
<feature type="compositionally biased region" description="Polar residues" evidence="11">
    <location>
        <begin position="1184"/>
        <end position="1194"/>
    </location>
</feature>
<evidence type="ECO:0000256" key="2">
    <source>
        <dbReference type="ARBA" id="ARBA00008012"/>
    </source>
</evidence>
<comment type="pathway">
    <text evidence="1 9">Carbohydrate degradation; pentose phosphate pathway; D-glyceraldehyde 3-phosphate and beta-D-fructose 6-phosphate from D-ribose 5-phosphate and D-xylulose 5-phosphate (non-oxidative stage): step 2/3.</text>
</comment>
<accession>A0AAD5XTH7</accession>
<evidence type="ECO:0000256" key="7">
    <source>
        <dbReference type="ARBA" id="ARBA00023270"/>
    </source>
</evidence>
<dbReference type="InterPro" id="IPR013785">
    <property type="entry name" value="Aldolase_TIM"/>
</dbReference>
<dbReference type="InterPro" id="IPR013520">
    <property type="entry name" value="Ribonucl_H"/>
</dbReference>
<evidence type="ECO:0000256" key="6">
    <source>
        <dbReference type="ARBA" id="ARBA00023126"/>
    </source>
</evidence>
<evidence type="ECO:0000313" key="13">
    <source>
        <dbReference type="EMBL" id="KAJ3212112.1"/>
    </source>
</evidence>
<dbReference type="FunFam" id="3.20.20.70:FF:000088">
    <property type="entry name" value="Transaldolase"/>
    <property type="match status" value="1"/>
</dbReference>
<dbReference type="PROSITE" id="PS01054">
    <property type="entry name" value="TRANSALDOLASE_1"/>
    <property type="match status" value="1"/>
</dbReference>
<dbReference type="PROSITE" id="PS00958">
    <property type="entry name" value="TRANSALDOLASE_2"/>
    <property type="match status" value="1"/>
</dbReference>
<evidence type="ECO:0000256" key="3">
    <source>
        <dbReference type="ARBA" id="ARBA00013151"/>
    </source>
</evidence>
<dbReference type="Pfam" id="PF00923">
    <property type="entry name" value="TAL_FSA"/>
    <property type="match status" value="1"/>
</dbReference>
<dbReference type="GO" id="GO:0003676">
    <property type="term" value="F:nucleic acid binding"/>
    <property type="evidence" value="ECO:0007669"/>
    <property type="project" value="InterPro"/>
</dbReference>
<feature type="coiled-coil region" evidence="10">
    <location>
        <begin position="661"/>
        <end position="734"/>
    </location>
</feature>
<dbReference type="PANTHER" id="PTHR10683">
    <property type="entry name" value="TRANSALDOLASE"/>
    <property type="match status" value="1"/>
</dbReference>
<feature type="region of interest" description="Disordered" evidence="11">
    <location>
        <begin position="1181"/>
        <end position="1219"/>
    </location>
</feature>
<evidence type="ECO:0000256" key="4">
    <source>
        <dbReference type="ARBA" id="ARBA00018292"/>
    </source>
</evidence>
<dbReference type="Gene3D" id="3.20.20.70">
    <property type="entry name" value="Aldolase class I"/>
    <property type="match status" value="1"/>
</dbReference>
<keyword evidence="7" id="KW-0704">Schiff base</keyword>
<dbReference type="InterPro" id="IPR001585">
    <property type="entry name" value="TAL/FSA"/>
</dbReference>
<name>A0AAD5XTH7_9FUNG</name>
<evidence type="ECO:0000256" key="1">
    <source>
        <dbReference type="ARBA" id="ARBA00004857"/>
    </source>
</evidence>
<dbReference type="SUPFAM" id="SSF51569">
    <property type="entry name" value="Aldolase"/>
    <property type="match status" value="1"/>
</dbReference>
<dbReference type="InterPro" id="IPR012337">
    <property type="entry name" value="RNaseH-like_sf"/>
</dbReference>
<evidence type="ECO:0000256" key="5">
    <source>
        <dbReference type="ARBA" id="ARBA00022679"/>
    </source>
</evidence>
<protein>
    <recommendedName>
        <fullName evidence="4 9">Transaldolase</fullName>
        <ecNumber evidence="3 9">2.2.1.2</ecNumber>
    </recommendedName>
</protein>
<dbReference type="EMBL" id="JADGJW010000794">
    <property type="protein sequence ID" value="KAJ3212112.1"/>
    <property type="molecule type" value="Genomic_DNA"/>
</dbReference>
<comment type="similarity">
    <text evidence="2">Belongs to the transaldolase family. Type 1 subfamily.</text>
</comment>
<dbReference type="InterPro" id="IPR018225">
    <property type="entry name" value="Transaldolase_AS"/>
</dbReference>
<feature type="domain" description="Exonuclease" evidence="12">
    <location>
        <begin position="806"/>
        <end position="946"/>
    </location>
</feature>
<dbReference type="GO" id="GO:0009052">
    <property type="term" value="P:pentose-phosphate shunt, non-oxidative branch"/>
    <property type="evidence" value="ECO:0007669"/>
    <property type="project" value="TreeGrafter"/>
</dbReference>
<dbReference type="GO" id="GO:0005737">
    <property type="term" value="C:cytoplasm"/>
    <property type="evidence" value="ECO:0007669"/>
    <property type="project" value="InterPro"/>
</dbReference>
<dbReference type="PANTHER" id="PTHR10683:SF18">
    <property type="entry name" value="TRANSALDOLASE"/>
    <property type="match status" value="1"/>
</dbReference>
<gene>
    <name evidence="13" type="primary">TAL1</name>
    <name evidence="13" type="ORF">HK099_007800</name>
</gene>
<dbReference type="EC" id="2.2.1.2" evidence="3 9"/>
<reference evidence="13" key="1">
    <citation type="submission" date="2020-05" db="EMBL/GenBank/DDBJ databases">
        <title>Phylogenomic resolution of chytrid fungi.</title>
        <authorList>
            <person name="Stajich J.E."/>
            <person name="Amses K."/>
            <person name="Simmons R."/>
            <person name="Seto K."/>
            <person name="Myers J."/>
            <person name="Bonds A."/>
            <person name="Quandt C.A."/>
            <person name="Barry K."/>
            <person name="Liu P."/>
            <person name="Grigoriev I."/>
            <person name="Longcore J.E."/>
            <person name="James T.Y."/>
        </authorList>
    </citation>
    <scope>NUCLEOTIDE SEQUENCE</scope>
    <source>
        <strain evidence="13">JEL0476</strain>
    </source>
</reference>
<dbReference type="Gene3D" id="3.30.420.10">
    <property type="entry name" value="Ribonuclease H-like superfamily/Ribonuclease H"/>
    <property type="match status" value="1"/>
</dbReference>
<keyword evidence="6 9" id="KW-0570">Pentose shunt</keyword>
<dbReference type="HAMAP" id="MF_00492">
    <property type="entry name" value="Transaldolase_1"/>
    <property type="match status" value="1"/>
</dbReference>
<evidence type="ECO:0000259" key="12">
    <source>
        <dbReference type="Pfam" id="PF00929"/>
    </source>
</evidence>
<dbReference type="GO" id="GO:0004801">
    <property type="term" value="F:transaldolase activity"/>
    <property type="evidence" value="ECO:0007669"/>
    <property type="project" value="UniProtKB-EC"/>
</dbReference>
<dbReference type="InterPro" id="IPR036397">
    <property type="entry name" value="RNaseH_sf"/>
</dbReference>
<evidence type="ECO:0000256" key="9">
    <source>
        <dbReference type="RuleBase" id="RU000501"/>
    </source>
</evidence>
<evidence type="ECO:0000256" key="10">
    <source>
        <dbReference type="SAM" id="Coils"/>
    </source>
</evidence>
<dbReference type="InterPro" id="IPR004730">
    <property type="entry name" value="Transaldolase_1"/>
</dbReference>
<comment type="caution">
    <text evidence="13">The sequence shown here is derived from an EMBL/GenBank/DDBJ whole genome shotgun (WGS) entry which is preliminary data.</text>
</comment>
<evidence type="ECO:0000256" key="11">
    <source>
        <dbReference type="SAM" id="MobiDB-lite"/>
    </source>
</evidence>
<dbReference type="CDD" id="cd00957">
    <property type="entry name" value="Transaldolase_TalAB"/>
    <property type="match status" value="1"/>
</dbReference>
<sequence length="1536" mass="175007">MKGIGPPLVNLTNATEEWAKIYEPHLLIILKKFPEYQFQLGRRLNKLFEWYHQKRYMYKEETQRMVRREGLHSLSVFTHSRHEIDTMYLNATEKSWIMSQYYSLYNLYCIASKEEQVLWILRIKCLFDVLVNPVAPRKKFLPQRPLRSSAIQLNELNPWGLANSDISTIKRNGRARSNSWEVHTSNSDFATSKKNDLAVDNNWGVSNSDFAINKKSDVTSSISWGVPSSELTSGTSWELPNSDFATNTKSSLTVNNSWGLSNSDFATTKKNDLINNNSQLAIFPNSNFGSTKKNGNNPWGAVSSKLDFATAKLNNSSSDKDIKLISDCAISPEIISESSLNLPKSDILNLSSLDSIPNSFSKRKEIGDTSNEELKDANNTKIIKNNDLILKDNGVFQMGQIGDVPNERSKLNLPIKIINDIPSIIFIKVVFYSNILEIQTSFDTTSDLKKKEKGMQLHKIHGDDRNGKALNVHIIEKSDNGDGDIRKNINSSRHDTVKQKQRDLIRGANCIVYILIFVGILILARMRDAKERYNSTLKHLEAQKLEKNDSSVDEEIIRIKKKLERTQENFEVDLDYASQRFFNYQKELLSELNSANIKITNSQLNELSNNFFKVQSKFVSVTDTLTTELKYTADECSTIKNLLKEKEIDNSIFVAFVKQQMSILERQNVTLTKNNNEINEENSKLKEELAKLKGDFDNMRDNFKLSMQKQELNVKKIELKLEKKFNDLEKLKNAFISETESKIGQVEKLKKPFVVLVDKVLDLEKKFLSKRNLCECDLNLNLEENSKRVKVSISWQVHDSLNQNLIHRKSFIVHPEGKFRVPHHAVKIHGITTEKATVEGKKMQYILEELYKDLEDVTVAVAHNFIFDNKVVLLELERFILRNLFLDLHQKWTNLDSYCTMRESRKKVGKVMKLKDLHKYLFENRVVEENKLHTSGYDTELCSEIYFELQKPKAREPEPIGIIYTPLGSAPKIPKPEPIGVIYTPLGSAPKIPEPEPIRIIYTPLGSAPKIPEAEPIGIIYTPLGSAPRIQEPIKSIKIGNMSPSNHKKITAEDDLISILGKLTMDEEEPSLPLCFCKNTSILRRGLKDRRYYYVCANNGQTVNWPKCKFFQFRDESDQKKYLKKIWPIYSNKTEPECNCTHYNPRKKARFVVTTSIHSPLLGRPYFSCWECNFFQKMSDNKRPTSANSPTITTKKSKSDLPASPTKSPTRGSPTKGKNSLETLASYTKFVQKVVSDTGDFEAIAKYNPQDATTNPSLILAASKDKKYQPLLTAAVKWAKDNHKGSVDKAVDYLLCSFGKKILEIVPGRVSTEVDARLSFDKDATVKKALEIISLYKDLGVDKKRVLVKIASTWEGIKAAEILERDHGIHCNLTLLFSFSQAVACAEAKVTLISPFVGRILDWYKASTKKEYTAESDPGVKSVKEIYNYYKKFDYKTVVMGASFRNVGEIIALAGCDCLTISPGLLEELRGMDKSFKRAVSVEEAKKLDLKKVSFDEKSFRWSLNEDQMATEKLSDGIRKFAADCVTLEKSLKSLF</sequence>
<organism evidence="13 14">
    <name type="scientific">Clydaea vesicula</name>
    <dbReference type="NCBI Taxonomy" id="447962"/>
    <lineage>
        <taxon>Eukaryota</taxon>
        <taxon>Fungi</taxon>
        <taxon>Fungi incertae sedis</taxon>
        <taxon>Chytridiomycota</taxon>
        <taxon>Chytridiomycota incertae sedis</taxon>
        <taxon>Chytridiomycetes</taxon>
        <taxon>Lobulomycetales</taxon>
        <taxon>Lobulomycetaceae</taxon>
        <taxon>Clydaea</taxon>
    </lineage>
</organism>
<dbReference type="Proteomes" id="UP001211065">
    <property type="component" value="Unassembled WGS sequence"/>
</dbReference>
<evidence type="ECO:0000256" key="8">
    <source>
        <dbReference type="ARBA" id="ARBA00048810"/>
    </source>
</evidence>
<keyword evidence="10" id="KW-0175">Coiled coil</keyword>
<dbReference type="Pfam" id="PF00929">
    <property type="entry name" value="RNase_T"/>
    <property type="match status" value="1"/>
</dbReference>
<dbReference type="GO" id="GO:0005975">
    <property type="term" value="P:carbohydrate metabolic process"/>
    <property type="evidence" value="ECO:0007669"/>
    <property type="project" value="InterPro"/>
</dbReference>
<keyword evidence="5 9" id="KW-0808">Transferase</keyword>
<comment type="catalytic activity">
    <reaction evidence="8 9">
        <text>D-sedoheptulose 7-phosphate + D-glyceraldehyde 3-phosphate = D-erythrose 4-phosphate + beta-D-fructose 6-phosphate</text>
        <dbReference type="Rhea" id="RHEA:17053"/>
        <dbReference type="ChEBI" id="CHEBI:16897"/>
        <dbReference type="ChEBI" id="CHEBI:57483"/>
        <dbReference type="ChEBI" id="CHEBI:57634"/>
        <dbReference type="ChEBI" id="CHEBI:59776"/>
        <dbReference type="EC" id="2.2.1.2"/>
    </reaction>
</comment>
<dbReference type="NCBIfam" id="TIGR00874">
    <property type="entry name" value="talAB"/>
    <property type="match status" value="1"/>
</dbReference>